<accession>A0A931BBH3</accession>
<keyword evidence="2" id="KW-1185">Reference proteome</keyword>
<organism evidence="1 2">
    <name type="scientific">Hymenobacter properus</name>
    <dbReference type="NCBI Taxonomy" id="2791026"/>
    <lineage>
        <taxon>Bacteria</taxon>
        <taxon>Pseudomonadati</taxon>
        <taxon>Bacteroidota</taxon>
        <taxon>Cytophagia</taxon>
        <taxon>Cytophagales</taxon>
        <taxon>Hymenobacteraceae</taxon>
        <taxon>Hymenobacter</taxon>
    </lineage>
</organism>
<dbReference type="Proteomes" id="UP000645610">
    <property type="component" value="Unassembled WGS sequence"/>
</dbReference>
<reference evidence="1 2" key="1">
    <citation type="submission" date="2020-11" db="EMBL/GenBank/DDBJ databases">
        <authorList>
            <person name="Kim M.K."/>
        </authorList>
    </citation>
    <scope>NUCLEOTIDE SEQUENCE [LARGE SCALE GENOMIC DNA]</scope>
    <source>
        <strain evidence="1 2">BT439</strain>
    </source>
</reference>
<sequence length="85" mass="9415">MLRLNTAPDTRRVNPAEMRYLREALAKCPGPCWETSLTAIVVYAQLAHGMDLTDEADALRAERAAAQDRAQLKGTTAETRYSLHA</sequence>
<dbReference type="EMBL" id="JADQDP010000001">
    <property type="protein sequence ID" value="MBF9140810.1"/>
    <property type="molecule type" value="Genomic_DNA"/>
</dbReference>
<name>A0A931BBH3_9BACT</name>
<proteinExistence type="predicted"/>
<protein>
    <submittedName>
        <fullName evidence="1">Uncharacterized protein</fullName>
    </submittedName>
</protein>
<gene>
    <name evidence="1" type="ORF">I2I01_04145</name>
</gene>
<comment type="caution">
    <text evidence="1">The sequence shown here is derived from an EMBL/GenBank/DDBJ whole genome shotgun (WGS) entry which is preliminary data.</text>
</comment>
<evidence type="ECO:0000313" key="1">
    <source>
        <dbReference type="EMBL" id="MBF9140810.1"/>
    </source>
</evidence>
<evidence type="ECO:0000313" key="2">
    <source>
        <dbReference type="Proteomes" id="UP000645610"/>
    </source>
</evidence>
<dbReference type="AlphaFoldDB" id="A0A931BBH3"/>
<dbReference type="RefSeq" id="WP_196285146.1">
    <property type="nucleotide sequence ID" value="NZ_JADQDP010000001.1"/>
</dbReference>